<evidence type="ECO:0000256" key="11">
    <source>
        <dbReference type="RuleBase" id="RU366056"/>
    </source>
</evidence>
<evidence type="ECO:0000256" key="8">
    <source>
        <dbReference type="ARBA" id="ARBA00022989"/>
    </source>
</evidence>
<dbReference type="GO" id="GO:0006506">
    <property type="term" value="P:GPI anchor biosynthetic process"/>
    <property type="evidence" value="ECO:0007669"/>
    <property type="project" value="UniProtKB-KW"/>
</dbReference>
<keyword evidence="5 11" id="KW-0337">GPI-anchor biosynthesis</keyword>
<organism evidence="12 13">
    <name type="scientific">[Candida] railenensis</name>
    <dbReference type="NCBI Taxonomy" id="45579"/>
    <lineage>
        <taxon>Eukaryota</taxon>
        <taxon>Fungi</taxon>
        <taxon>Dikarya</taxon>
        <taxon>Ascomycota</taxon>
        <taxon>Saccharomycotina</taxon>
        <taxon>Pichiomycetes</taxon>
        <taxon>Debaryomycetaceae</taxon>
        <taxon>Kurtzmaniella</taxon>
    </lineage>
</organism>
<evidence type="ECO:0000256" key="1">
    <source>
        <dbReference type="ARBA" id="ARBA00004643"/>
    </source>
</evidence>
<keyword evidence="13" id="KW-1185">Reference proteome</keyword>
<keyword evidence="7 11" id="KW-0256">Endoplasmic reticulum</keyword>
<evidence type="ECO:0000256" key="10">
    <source>
        <dbReference type="ARBA" id="ARBA00023180"/>
    </source>
</evidence>
<accession>A0A9P0QPG8</accession>
<comment type="caution">
    <text evidence="12">The sequence shown here is derived from an EMBL/GenBank/DDBJ whole genome shotgun (WGS) entry which is preliminary data.</text>
</comment>
<gene>
    <name evidence="12" type="ORF">CLIB1423_06S04126</name>
</gene>
<evidence type="ECO:0000313" key="12">
    <source>
        <dbReference type="EMBL" id="CAH2352338.1"/>
    </source>
</evidence>
<feature type="transmembrane region" description="Helical" evidence="11">
    <location>
        <begin position="454"/>
        <end position="476"/>
    </location>
</feature>
<evidence type="ECO:0000256" key="7">
    <source>
        <dbReference type="ARBA" id="ARBA00022824"/>
    </source>
</evidence>
<protein>
    <recommendedName>
        <fullName evidence="4 11">Protein PBN1</fullName>
    </recommendedName>
</protein>
<name>A0A9P0QPG8_9ASCO</name>
<dbReference type="EMBL" id="CAKXYY010000006">
    <property type="protein sequence ID" value="CAH2352338.1"/>
    <property type="molecule type" value="Genomic_DNA"/>
</dbReference>
<comment type="pathway">
    <text evidence="2 11">Glycolipid biosynthesis; glycosylphosphatidylinositol-anchor biosynthesis.</text>
</comment>
<evidence type="ECO:0000256" key="2">
    <source>
        <dbReference type="ARBA" id="ARBA00004687"/>
    </source>
</evidence>
<proteinExistence type="inferred from homology"/>
<evidence type="ECO:0000256" key="9">
    <source>
        <dbReference type="ARBA" id="ARBA00023136"/>
    </source>
</evidence>
<dbReference type="Proteomes" id="UP000837801">
    <property type="component" value="Unassembled WGS sequence"/>
</dbReference>
<dbReference type="SMART" id="SM00780">
    <property type="entry name" value="PIG-X"/>
    <property type="match status" value="1"/>
</dbReference>
<reference evidence="12" key="1">
    <citation type="submission" date="2022-03" db="EMBL/GenBank/DDBJ databases">
        <authorList>
            <person name="Legras J.-L."/>
            <person name="Devillers H."/>
            <person name="Grondin C."/>
        </authorList>
    </citation>
    <scope>NUCLEOTIDE SEQUENCE</scope>
    <source>
        <strain evidence="12">CLIB 1423</strain>
    </source>
</reference>
<evidence type="ECO:0000256" key="5">
    <source>
        <dbReference type="ARBA" id="ARBA00022502"/>
    </source>
</evidence>
<comment type="function">
    <text evidence="11">Required for proper folding and/or the stability of a subset of proteins in the endoplasmic reticulum. Component of glycosylphosphatidylinositol-mannosyltransferase 1 which transfers the first of the 4 mannoses in the GPI-anchor precursors during GPI-anchor biosynthesis. Probably acts by stabilizing the mannosyltransferase GPI14.</text>
</comment>
<comment type="similarity">
    <text evidence="3 11">Belongs to the PIGX family.</text>
</comment>
<evidence type="ECO:0000256" key="6">
    <source>
        <dbReference type="ARBA" id="ARBA00022692"/>
    </source>
</evidence>
<dbReference type="Pfam" id="PF08320">
    <property type="entry name" value="PIG-X"/>
    <property type="match status" value="1"/>
</dbReference>
<dbReference type="GO" id="GO:1990529">
    <property type="term" value="C:glycosylphosphatidylinositol-mannosyltransferase I complex"/>
    <property type="evidence" value="ECO:0007669"/>
    <property type="project" value="TreeGrafter"/>
</dbReference>
<evidence type="ECO:0000256" key="3">
    <source>
        <dbReference type="ARBA" id="ARBA00010345"/>
    </source>
</evidence>
<sequence>MIRHRVTIFNPTDSNEDVIKSVSSNFLEIPPLKGFPREDKYIVPSTTPLPPTIKLIRVQWRSNFDYNSQTNPLFIEGQTQQPGLLLYVAPSENVVDADEFYQDINEYIYEIFKLKVDFNWVASATSVFISNQDIKELPVQVKDYTKSVLNLENEESLSSLLDNTSNLDIIIKSDSTTVMTYLQDTSYLPLQKFTVTSPSIKHEIGIFMLDKEITSVDDIMLSGVRFVIDPSESDSPDDKLHKTLFHVKPRHRYFPSTRYNVALEEPVGLHPTLQFKFGDLNLDIAKVAEGTDTDSCKLFYYQLLPKAFFIDKYQLPTQLSLISIYGDTDLEAPEYKIDGWGVEALFEVKQLQDFEFTMHSRYQLPTEKSSELDYVPKVINKPSIFYACNVHEDANLLKTSPFDYTDSLAENIGGYQSYFTENTAFYHLTQDEPENRLIINIPRGKGDIYTVNQLTLMALGLGITWLTYKCLLIFTGRSRKVTNAKKTE</sequence>
<dbReference type="OrthoDB" id="5546453at2759"/>
<keyword evidence="10" id="KW-0325">Glycoprotein</keyword>
<dbReference type="AlphaFoldDB" id="A0A9P0QPG8"/>
<dbReference type="GO" id="GO:0005789">
    <property type="term" value="C:endoplasmic reticulum membrane"/>
    <property type="evidence" value="ECO:0007669"/>
    <property type="project" value="UniProtKB-SubCell"/>
</dbReference>
<dbReference type="PANTHER" id="PTHR28533:SF1">
    <property type="entry name" value="PROTEIN PBN1"/>
    <property type="match status" value="1"/>
</dbReference>
<evidence type="ECO:0000256" key="4">
    <source>
        <dbReference type="ARBA" id="ARBA00020410"/>
    </source>
</evidence>
<comment type="subcellular location">
    <subcellularLocation>
        <location evidence="11">Endoplasmic reticulum membrane</location>
        <topology evidence="11">Single-pass membrane protein</topology>
    </subcellularLocation>
    <subcellularLocation>
        <location evidence="1">Endoplasmic reticulum membrane</location>
        <topology evidence="1">Single-pass type III membrane protein</topology>
    </subcellularLocation>
</comment>
<keyword evidence="8 11" id="KW-1133">Transmembrane helix</keyword>
<dbReference type="PANTHER" id="PTHR28533">
    <property type="entry name" value="PROTEIN PBN1"/>
    <property type="match status" value="1"/>
</dbReference>
<keyword evidence="9 11" id="KW-0472">Membrane</keyword>
<dbReference type="InterPro" id="IPR042322">
    <property type="entry name" value="Pbn1"/>
</dbReference>
<dbReference type="GO" id="GO:0000030">
    <property type="term" value="F:mannosyltransferase activity"/>
    <property type="evidence" value="ECO:0007669"/>
    <property type="project" value="TreeGrafter"/>
</dbReference>
<keyword evidence="6 11" id="KW-0812">Transmembrane</keyword>
<evidence type="ECO:0000313" key="13">
    <source>
        <dbReference type="Proteomes" id="UP000837801"/>
    </source>
</evidence>
<dbReference type="InterPro" id="IPR013233">
    <property type="entry name" value="PIG-X/PBN1"/>
</dbReference>